<gene>
    <name evidence="2" type="ORF">S01H1_03212</name>
</gene>
<keyword evidence="1" id="KW-0812">Transmembrane</keyword>
<name>X0S3C5_9ZZZZ</name>
<feature type="transmembrane region" description="Helical" evidence="1">
    <location>
        <begin position="32"/>
        <end position="49"/>
    </location>
</feature>
<proteinExistence type="predicted"/>
<keyword evidence="1" id="KW-1133">Transmembrane helix</keyword>
<evidence type="ECO:0000313" key="2">
    <source>
        <dbReference type="EMBL" id="GAF75514.1"/>
    </source>
</evidence>
<keyword evidence="1" id="KW-0472">Membrane</keyword>
<evidence type="ECO:0000256" key="1">
    <source>
        <dbReference type="SAM" id="Phobius"/>
    </source>
</evidence>
<reference evidence="2" key="1">
    <citation type="journal article" date="2014" name="Front. Microbiol.">
        <title>High frequency of phylogenetically diverse reductive dehalogenase-homologous genes in deep subseafloor sedimentary metagenomes.</title>
        <authorList>
            <person name="Kawai M."/>
            <person name="Futagami T."/>
            <person name="Toyoda A."/>
            <person name="Takaki Y."/>
            <person name="Nishi S."/>
            <person name="Hori S."/>
            <person name="Arai W."/>
            <person name="Tsubouchi T."/>
            <person name="Morono Y."/>
            <person name="Uchiyama I."/>
            <person name="Ito T."/>
            <person name="Fujiyama A."/>
            <person name="Inagaki F."/>
            <person name="Takami H."/>
        </authorList>
    </citation>
    <scope>NUCLEOTIDE SEQUENCE</scope>
    <source>
        <strain evidence="2">Expedition CK06-06</strain>
    </source>
</reference>
<dbReference type="AlphaFoldDB" id="X0S3C5"/>
<accession>X0S3C5</accession>
<comment type="caution">
    <text evidence="2">The sequence shown here is derived from an EMBL/GenBank/DDBJ whole genome shotgun (WGS) entry which is preliminary data.</text>
</comment>
<protein>
    <submittedName>
        <fullName evidence="2">Uncharacterized protein</fullName>
    </submittedName>
</protein>
<sequence>MKIFENKELFGAIGLTVVSYFSVLLASSMETTYIITALIILMCTVYQWLKVTKNYVNRAIEQKLEESKNKESD</sequence>
<dbReference type="EMBL" id="BARS01001721">
    <property type="protein sequence ID" value="GAF75514.1"/>
    <property type="molecule type" value="Genomic_DNA"/>
</dbReference>
<feature type="transmembrane region" description="Helical" evidence="1">
    <location>
        <begin position="9"/>
        <end position="26"/>
    </location>
</feature>
<organism evidence="2">
    <name type="scientific">marine sediment metagenome</name>
    <dbReference type="NCBI Taxonomy" id="412755"/>
    <lineage>
        <taxon>unclassified sequences</taxon>
        <taxon>metagenomes</taxon>
        <taxon>ecological metagenomes</taxon>
    </lineage>
</organism>